<organism evidence="1 2">
    <name type="scientific">Komarekiella delphini-convector SJRDD-AB1</name>
    <dbReference type="NCBI Taxonomy" id="2593771"/>
    <lineage>
        <taxon>Bacteria</taxon>
        <taxon>Bacillati</taxon>
        <taxon>Cyanobacteriota</taxon>
        <taxon>Cyanophyceae</taxon>
        <taxon>Nostocales</taxon>
        <taxon>Nostocaceae</taxon>
        <taxon>Komarekiella</taxon>
        <taxon>Komarekiella delphini-convector</taxon>
    </lineage>
</organism>
<dbReference type="AlphaFoldDB" id="A0AA40VTU2"/>
<sequence length="86" mass="9232">MAKIIIFDFHLSDADIFLNELTPAEAEIVSGGAIAGGYPYTAGQISSIHDGINRVEANVRGLGSTHDNNYSSVDNSDQVFIKAFPF</sequence>
<dbReference type="RefSeq" id="WP_191760667.1">
    <property type="nucleotide sequence ID" value="NZ_VJXY01000041.1"/>
</dbReference>
<evidence type="ECO:0000313" key="1">
    <source>
        <dbReference type="EMBL" id="MBD6619472.1"/>
    </source>
</evidence>
<comment type="caution">
    <text evidence="1">The sequence shown here is derived from an EMBL/GenBank/DDBJ whole genome shotgun (WGS) entry which is preliminary data.</text>
</comment>
<proteinExistence type="predicted"/>
<reference evidence="1" key="1">
    <citation type="submission" date="2019-07" db="EMBL/GenBank/DDBJ databases">
        <title>Toxilogical consequences of a new and cryptic species of cyanobacteria (Komarekiella delphini-convector) recovered from the epidermis of a bottlenose dolphin and 1500 ft. in the air.</title>
        <authorList>
            <person name="Brown A.O."/>
            <person name="Dvorak P."/>
            <person name="Villanueva C.D."/>
            <person name="Foss A.J."/>
            <person name="Garvey A.D."/>
            <person name="Gibson Q.A."/>
            <person name="Johansen J.R."/>
            <person name="Casamatta D.A."/>
        </authorList>
    </citation>
    <scope>NUCLEOTIDE SEQUENCE</scope>
    <source>
        <strain evidence="1">SJRDD-AB1</strain>
    </source>
</reference>
<dbReference type="EMBL" id="VJXY01000041">
    <property type="protein sequence ID" value="MBD6619472.1"/>
    <property type="molecule type" value="Genomic_DNA"/>
</dbReference>
<keyword evidence="2" id="KW-1185">Reference proteome</keyword>
<dbReference type="Proteomes" id="UP001165986">
    <property type="component" value="Unassembled WGS sequence"/>
</dbReference>
<accession>A0AA40VTU2</accession>
<protein>
    <submittedName>
        <fullName evidence="1">Uncharacterized protein</fullName>
    </submittedName>
</protein>
<gene>
    <name evidence="1" type="ORF">FNW02_27510</name>
</gene>
<evidence type="ECO:0000313" key="2">
    <source>
        <dbReference type="Proteomes" id="UP001165986"/>
    </source>
</evidence>
<name>A0AA40VTU2_9NOST</name>